<accession>A0ABV0K893</accession>
<proteinExistence type="predicted"/>
<organism evidence="2 3">
    <name type="scientific">Leptolyngbya subtilissima DQ-A4</name>
    <dbReference type="NCBI Taxonomy" id="2933933"/>
    <lineage>
        <taxon>Bacteria</taxon>
        <taxon>Bacillati</taxon>
        <taxon>Cyanobacteriota</taxon>
        <taxon>Cyanophyceae</taxon>
        <taxon>Leptolyngbyales</taxon>
        <taxon>Leptolyngbyaceae</taxon>
        <taxon>Leptolyngbya group</taxon>
        <taxon>Leptolyngbya</taxon>
    </lineage>
</organism>
<keyword evidence="3" id="KW-1185">Reference proteome</keyword>
<evidence type="ECO:0000313" key="3">
    <source>
        <dbReference type="Proteomes" id="UP001482513"/>
    </source>
</evidence>
<dbReference type="Proteomes" id="UP001482513">
    <property type="component" value="Unassembled WGS sequence"/>
</dbReference>
<evidence type="ECO:0000256" key="1">
    <source>
        <dbReference type="SAM" id="MobiDB-lite"/>
    </source>
</evidence>
<reference evidence="2 3" key="1">
    <citation type="submission" date="2022-04" db="EMBL/GenBank/DDBJ databases">
        <title>Positive selection, recombination, and allopatry shape intraspecific diversity of widespread and dominant cyanobacteria.</title>
        <authorList>
            <person name="Wei J."/>
            <person name="Shu W."/>
            <person name="Hu C."/>
        </authorList>
    </citation>
    <scope>NUCLEOTIDE SEQUENCE [LARGE SCALE GENOMIC DNA]</scope>
    <source>
        <strain evidence="2 3">DQ-A4</strain>
    </source>
</reference>
<comment type="caution">
    <text evidence="2">The sequence shown here is derived from an EMBL/GenBank/DDBJ whole genome shotgun (WGS) entry which is preliminary data.</text>
</comment>
<dbReference type="RefSeq" id="WP_190694802.1">
    <property type="nucleotide sequence ID" value="NZ_JAMPKX010000009.1"/>
</dbReference>
<name>A0ABV0K893_9CYAN</name>
<gene>
    <name evidence="2" type="ORF">NC992_19115</name>
</gene>
<protein>
    <submittedName>
        <fullName evidence="2">Uncharacterized protein</fullName>
    </submittedName>
</protein>
<dbReference type="EMBL" id="JAMPKX010000009">
    <property type="protein sequence ID" value="MEP0949000.1"/>
    <property type="molecule type" value="Genomic_DNA"/>
</dbReference>
<sequence length="77" mass="8763">MSLTTPLALPIVLLHLAVLRKSLLKVKGWERSHSQNPKITEKSGIGEREGEKDILRNQKGLRNSQNPIYFYHVPIFG</sequence>
<feature type="region of interest" description="Disordered" evidence="1">
    <location>
        <begin position="31"/>
        <end position="59"/>
    </location>
</feature>
<evidence type="ECO:0000313" key="2">
    <source>
        <dbReference type="EMBL" id="MEP0949000.1"/>
    </source>
</evidence>
<feature type="compositionally biased region" description="Basic and acidic residues" evidence="1">
    <location>
        <begin position="31"/>
        <end position="56"/>
    </location>
</feature>